<protein>
    <submittedName>
        <fullName evidence="1">Uncharacterized protein</fullName>
    </submittedName>
</protein>
<evidence type="ECO:0000313" key="2">
    <source>
        <dbReference type="Proteomes" id="UP000799423"/>
    </source>
</evidence>
<sequence>MDQAKSDVDAILEQIIRLGVLIRSSGAPSRVTKADAYFDTQNYQQLENEKYPHSAKLPLQDLLALKSHLLSYIFLNPQRFARNQLTQYDLDFRKDLAELSPQRRQILESLLFANLRRRNRFWYARTHAEKLAATQELYFPQQSTTDISKKDVATDSATTLHMKEQPKVGAILNDTETAASEFKLDQNLLKPIDTPKPPMSRVSVSIQGSGWPRPPLLGPGRRTFRCPCCHLTLSEDDAELISWRCVDFSIHL</sequence>
<keyword evidence="2" id="KW-1185">Reference proteome</keyword>
<dbReference type="EMBL" id="MU006300">
    <property type="protein sequence ID" value="KAF2851859.1"/>
    <property type="molecule type" value="Genomic_DNA"/>
</dbReference>
<evidence type="ECO:0000313" key="1">
    <source>
        <dbReference type="EMBL" id="KAF2851859.1"/>
    </source>
</evidence>
<dbReference type="AlphaFoldDB" id="A0A6A7BBY5"/>
<name>A0A6A7BBY5_9PLEO</name>
<organism evidence="1 2">
    <name type="scientific">Plenodomus tracheiphilus IPT5</name>
    <dbReference type="NCBI Taxonomy" id="1408161"/>
    <lineage>
        <taxon>Eukaryota</taxon>
        <taxon>Fungi</taxon>
        <taxon>Dikarya</taxon>
        <taxon>Ascomycota</taxon>
        <taxon>Pezizomycotina</taxon>
        <taxon>Dothideomycetes</taxon>
        <taxon>Pleosporomycetidae</taxon>
        <taxon>Pleosporales</taxon>
        <taxon>Pleosporineae</taxon>
        <taxon>Leptosphaeriaceae</taxon>
        <taxon>Plenodomus</taxon>
    </lineage>
</organism>
<dbReference type="OrthoDB" id="5365701at2759"/>
<reference evidence="1" key="1">
    <citation type="submission" date="2020-01" db="EMBL/GenBank/DDBJ databases">
        <authorList>
            <consortium name="DOE Joint Genome Institute"/>
            <person name="Haridas S."/>
            <person name="Albert R."/>
            <person name="Binder M."/>
            <person name="Bloem J."/>
            <person name="Labutti K."/>
            <person name="Salamov A."/>
            <person name="Andreopoulos B."/>
            <person name="Baker S.E."/>
            <person name="Barry K."/>
            <person name="Bills G."/>
            <person name="Bluhm B.H."/>
            <person name="Cannon C."/>
            <person name="Castanera R."/>
            <person name="Culley D.E."/>
            <person name="Daum C."/>
            <person name="Ezra D."/>
            <person name="Gonzalez J.B."/>
            <person name="Henrissat B."/>
            <person name="Kuo A."/>
            <person name="Liang C."/>
            <person name="Lipzen A."/>
            <person name="Lutzoni F."/>
            <person name="Magnuson J."/>
            <person name="Mondo S."/>
            <person name="Nolan M."/>
            <person name="Ohm R."/>
            <person name="Pangilinan J."/>
            <person name="Park H.-J."/>
            <person name="Ramirez L."/>
            <person name="Alfaro M."/>
            <person name="Sun H."/>
            <person name="Tritt A."/>
            <person name="Yoshinaga Y."/>
            <person name="Zwiers L.-H."/>
            <person name="Turgeon B.G."/>
            <person name="Goodwin S.B."/>
            <person name="Spatafora J.W."/>
            <person name="Crous P.W."/>
            <person name="Grigoriev I.V."/>
        </authorList>
    </citation>
    <scope>NUCLEOTIDE SEQUENCE</scope>
    <source>
        <strain evidence="1">IPT5</strain>
    </source>
</reference>
<gene>
    <name evidence="1" type="ORF">T440DRAFT_46156</name>
</gene>
<accession>A0A6A7BBY5</accession>
<proteinExistence type="predicted"/>
<dbReference type="Proteomes" id="UP000799423">
    <property type="component" value="Unassembled WGS sequence"/>
</dbReference>